<dbReference type="Gene3D" id="2.60.40.420">
    <property type="entry name" value="Cupredoxins - blue copper proteins"/>
    <property type="match status" value="1"/>
</dbReference>
<evidence type="ECO:0000313" key="10">
    <source>
        <dbReference type="Proteomes" id="UP000549250"/>
    </source>
</evidence>
<dbReference type="InterPro" id="IPR028871">
    <property type="entry name" value="BlueCu_1_BS"/>
</dbReference>
<dbReference type="EMBL" id="JACHXI010000017">
    <property type="protein sequence ID" value="MBB3104562.1"/>
    <property type="molecule type" value="Genomic_DNA"/>
</dbReference>
<dbReference type="InterPro" id="IPR014068">
    <property type="entry name" value="Azurin"/>
</dbReference>
<dbReference type="InterPro" id="IPR050845">
    <property type="entry name" value="Cu-binding_ET"/>
</dbReference>
<evidence type="ECO:0000256" key="5">
    <source>
        <dbReference type="ARBA" id="ARBA00022982"/>
    </source>
</evidence>
<feature type="signal peptide" evidence="7">
    <location>
        <begin position="1"/>
        <end position="20"/>
    </location>
</feature>
<dbReference type="GO" id="GO:0009055">
    <property type="term" value="F:electron transfer activity"/>
    <property type="evidence" value="ECO:0007669"/>
    <property type="project" value="InterPro"/>
</dbReference>
<proteinExistence type="predicted"/>
<keyword evidence="5 7" id="KW-0249">Electron transport</keyword>
<accession>A0A839T543</accession>
<dbReference type="PANTHER" id="PTHR38439:SF2">
    <property type="entry name" value="OUTER MEMBRANE PROTEIN H.8"/>
    <property type="match status" value="1"/>
</dbReference>
<evidence type="ECO:0000313" key="9">
    <source>
        <dbReference type="EMBL" id="MBB3104562.1"/>
    </source>
</evidence>
<protein>
    <recommendedName>
        <fullName evidence="2 7">Azurin</fullName>
    </recommendedName>
</protein>
<dbReference type="PANTHER" id="PTHR38439">
    <property type="entry name" value="AURACYANIN-B"/>
    <property type="match status" value="1"/>
</dbReference>
<dbReference type="GO" id="GO:0005507">
    <property type="term" value="F:copper ion binding"/>
    <property type="evidence" value="ECO:0007669"/>
    <property type="project" value="UniProtKB-UniRule"/>
</dbReference>
<dbReference type="SUPFAM" id="SSF49503">
    <property type="entry name" value="Cupredoxins"/>
    <property type="match status" value="1"/>
</dbReference>
<reference evidence="9 10" key="1">
    <citation type="submission" date="2020-08" db="EMBL/GenBank/DDBJ databases">
        <title>Genomic Encyclopedia of Type Strains, Phase III (KMG-III): the genomes of soil and plant-associated and newly described type strains.</title>
        <authorList>
            <person name="Whitman W."/>
        </authorList>
    </citation>
    <scope>NUCLEOTIDE SEQUENCE [LARGE SCALE GENOMIC DNA]</scope>
    <source>
        <strain evidence="9 10">CECT 4462</strain>
    </source>
</reference>
<evidence type="ECO:0000256" key="6">
    <source>
        <dbReference type="ARBA" id="ARBA00023008"/>
    </source>
</evidence>
<comment type="function">
    <text evidence="1 7">Transfers electrons from cytochrome c551 to cytochrome oxidase.</text>
</comment>
<keyword evidence="10" id="KW-1185">Reference proteome</keyword>
<sequence length="150" mass="16260">MIRPMLTAAALMLSSFAAWSADKCAVEITSTDQMTFDSKLISIPKSCSSFTVTLLHSGEMPKEVMGHNWVLTRAADMQAVAQDGWSAGIANGYLKKNDTRVIAHTKLIGGGERDSITIDTSKLETGEKYHFFCSVPAHLSVMKGELTFGV</sequence>
<evidence type="ECO:0000256" key="2">
    <source>
        <dbReference type="ARBA" id="ARBA00014744"/>
    </source>
</evidence>
<evidence type="ECO:0000256" key="3">
    <source>
        <dbReference type="ARBA" id="ARBA00022448"/>
    </source>
</evidence>
<gene>
    <name evidence="9" type="ORF">FHR87_002987</name>
</gene>
<comment type="subcellular location">
    <subcellularLocation>
        <location evidence="7">Periplasm</location>
    </subcellularLocation>
</comment>
<keyword evidence="6 7" id="KW-0186">Copper</keyword>
<dbReference type="Proteomes" id="UP000549250">
    <property type="component" value="Unassembled WGS sequence"/>
</dbReference>
<keyword evidence="3 7" id="KW-0813">Transport</keyword>
<dbReference type="GO" id="GO:0042597">
    <property type="term" value="C:periplasmic space"/>
    <property type="evidence" value="ECO:0007669"/>
    <property type="project" value="UniProtKB-SubCell"/>
</dbReference>
<name>A0A839T543_AZOMA</name>
<dbReference type="CDD" id="cd13922">
    <property type="entry name" value="Azurin"/>
    <property type="match status" value="1"/>
</dbReference>
<evidence type="ECO:0000256" key="1">
    <source>
        <dbReference type="ARBA" id="ARBA00002770"/>
    </source>
</evidence>
<dbReference type="PROSITE" id="PS00196">
    <property type="entry name" value="COPPER_BLUE"/>
    <property type="match status" value="1"/>
</dbReference>
<keyword evidence="7" id="KW-0732">Signal</keyword>
<feature type="chain" id="PRO_5033093639" description="Azurin" evidence="7">
    <location>
        <begin position="21"/>
        <end position="150"/>
    </location>
</feature>
<organism evidence="9 10">
    <name type="scientific">Azomonas macrocytogenes</name>
    <name type="common">Azotobacter macrocytogenes</name>
    <dbReference type="NCBI Taxonomy" id="69962"/>
    <lineage>
        <taxon>Bacteria</taxon>
        <taxon>Pseudomonadati</taxon>
        <taxon>Pseudomonadota</taxon>
        <taxon>Gammaproteobacteria</taxon>
        <taxon>Pseudomonadales</taxon>
        <taxon>Pseudomonadaceae</taxon>
        <taxon>Azomonas</taxon>
    </lineage>
</organism>
<evidence type="ECO:0000259" key="8">
    <source>
        <dbReference type="Pfam" id="PF00127"/>
    </source>
</evidence>
<dbReference type="InterPro" id="IPR000923">
    <property type="entry name" value="BlueCu_1"/>
</dbReference>
<feature type="domain" description="Blue (type 1) copper" evidence="8">
    <location>
        <begin position="23"/>
        <end position="147"/>
    </location>
</feature>
<dbReference type="AlphaFoldDB" id="A0A839T543"/>
<dbReference type="Pfam" id="PF00127">
    <property type="entry name" value="Copper-bind"/>
    <property type="match status" value="1"/>
</dbReference>
<evidence type="ECO:0000256" key="7">
    <source>
        <dbReference type="RuleBase" id="RU363017"/>
    </source>
</evidence>
<dbReference type="InterPro" id="IPR008972">
    <property type="entry name" value="Cupredoxin"/>
</dbReference>
<comment type="caution">
    <text evidence="9">The sequence shown here is derived from an EMBL/GenBank/DDBJ whole genome shotgun (WGS) entry which is preliminary data.</text>
</comment>
<evidence type="ECO:0000256" key="4">
    <source>
        <dbReference type="ARBA" id="ARBA00022723"/>
    </source>
</evidence>
<keyword evidence="7" id="KW-0574">Periplasm</keyword>
<keyword evidence="4 7" id="KW-0479">Metal-binding</keyword>
<dbReference type="NCBIfam" id="TIGR02695">
    <property type="entry name" value="azurin"/>
    <property type="match status" value="1"/>
</dbReference>